<keyword evidence="3" id="KW-1185">Reference proteome</keyword>
<sequence>MNGPRQSILVISRHAHQGSSLARAALDTALSCAAFEQPVALLFQGEGVLQLLPEQDCSALRVRNLRKVIDSLPLYDIDCIYVDAEAATEFALSADQLPACARLLDGPALQRLLTQHDHVLAF</sequence>
<dbReference type="EC" id="2.8.1.-" evidence="2"/>
<comment type="similarity">
    <text evidence="1">Belongs to the DsrF/TusC family.</text>
</comment>
<dbReference type="InterPro" id="IPR003787">
    <property type="entry name" value="Sulphur_relay_DsrE/F-like"/>
</dbReference>
<dbReference type="PANTHER" id="PTHR38780:SF1">
    <property type="entry name" value="PROTEIN TUSC"/>
    <property type="match status" value="1"/>
</dbReference>
<reference evidence="2 3" key="1">
    <citation type="submission" date="2020-02" db="EMBL/GenBank/DDBJ databases">
        <title>Genome sequencing for Kineobactrum sp. M2.</title>
        <authorList>
            <person name="Park S.-J."/>
        </authorList>
    </citation>
    <scope>NUCLEOTIDE SEQUENCE [LARGE SCALE GENOMIC DNA]</scope>
    <source>
        <strain evidence="2 3">M2</strain>
    </source>
</reference>
<organism evidence="2 3">
    <name type="scientific">Kineobactrum salinum</name>
    <dbReference type="NCBI Taxonomy" id="2708301"/>
    <lineage>
        <taxon>Bacteria</taxon>
        <taxon>Pseudomonadati</taxon>
        <taxon>Pseudomonadota</taxon>
        <taxon>Gammaproteobacteria</taxon>
        <taxon>Cellvibrionales</taxon>
        <taxon>Halieaceae</taxon>
        <taxon>Kineobactrum</taxon>
    </lineage>
</organism>
<keyword evidence="2" id="KW-0808">Transferase</keyword>
<proteinExistence type="inferred from homology"/>
<dbReference type="Proteomes" id="UP000477680">
    <property type="component" value="Chromosome"/>
</dbReference>
<dbReference type="SUPFAM" id="SSF75169">
    <property type="entry name" value="DsrEFH-like"/>
    <property type="match status" value="1"/>
</dbReference>
<dbReference type="EMBL" id="CP048711">
    <property type="protein sequence ID" value="QIB67386.1"/>
    <property type="molecule type" value="Genomic_DNA"/>
</dbReference>
<dbReference type="AlphaFoldDB" id="A0A6C0U5W5"/>
<protein>
    <submittedName>
        <fullName evidence="2">Sulfurtransferase complex subunit TusC</fullName>
        <ecNumber evidence="2">2.8.1.-</ecNumber>
    </submittedName>
</protein>
<evidence type="ECO:0000313" key="2">
    <source>
        <dbReference type="EMBL" id="QIB67386.1"/>
    </source>
</evidence>
<dbReference type="InterPro" id="IPR017462">
    <property type="entry name" value="Sulphur_relay_TusC/DsrF"/>
</dbReference>
<dbReference type="Gene3D" id="3.40.1260.10">
    <property type="entry name" value="DsrEFH-like"/>
    <property type="match status" value="1"/>
</dbReference>
<dbReference type="RefSeq" id="WP_163496813.1">
    <property type="nucleotide sequence ID" value="NZ_CP048711.1"/>
</dbReference>
<dbReference type="PANTHER" id="PTHR38780">
    <property type="entry name" value="PROTEIN TUSC"/>
    <property type="match status" value="1"/>
</dbReference>
<gene>
    <name evidence="2" type="primary">tusC</name>
    <name evidence="2" type="ORF">G3T16_20310</name>
</gene>
<evidence type="ECO:0000256" key="1">
    <source>
        <dbReference type="ARBA" id="ARBA00005996"/>
    </source>
</evidence>
<dbReference type="Pfam" id="PF02635">
    <property type="entry name" value="DsrE"/>
    <property type="match status" value="1"/>
</dbReference>
<name>A0A6C0U5W5_9GAMM</name>
<dbReference type="KEGG" id="kim:G3T16_20310"/>
<dbReference type="NCBIfam" id="NF001238">
    <property type="entry name" value="PRK00211.1"/>
    <property type="match status" value="1"/>
</dbReference>
<dbReference type="GO" id="GO:0016740">
    <property type="term" value="F:transferase activity"/>
    <property type="evidence" value="ECO:0007669"/>
    <property type="project" value="UniProtKB-KW"/>
</dbReference>
<evidence type="ECO:0000313" key="3">
    <source>
        <dbReference type="Proteomes" id="UP000477680"/>
    </source>
</evidence>
<dbReference type="InterPro" id="IPR027396">
    <property type="entry name" value="DsrEFH-like"/>
</dbReference>
<accession>A0A6C0U5W5</accession>